<protein>
    <submittedName>
        <fullName evidence="2">Uncharacterized protein</fullName>
    </submittedName>
</protein>
<feature type="region of interest" description="Disordered" evidence="1">
    <location>
        <begin position="129"/>
        <end position="167"/>
    </location>
</feature>
<sequence length="167" mass="19396">MTDLEFAKAHLHHLLHLQELTHLLRLPQGALPRRHLQLEEQQHRHRQRALAHHRRHQQEHHHLLKAVTPVLEEHHRLPRVELLEDKQHQRQVRADSVPRLRQAQAPAQLHHLLKVELLVLGEQQHQQQEQGQVFPRQAPVSRARATAWARPSSLVTPTPSVPGPPGS</sequence>
<reference evidence="2 3" key="1">
    <citation type="submission" date="2023-01" db="EMBL/GenBank/DDBJ databases">
        <title>Analysis of 21 Apiospora genomes using comparative genomics revels a genus with tremendous synthesis potential of carbohydrate active enzymes and secondary metabolites.</title>
        <authorList>
            <person name="Sorensen T."/>
        </authorList>
    </citation>
    <scope>NUCLEOTIDE SEQUENCE [LARGE SCALE GENOMIC DNA]</scope>
    <source>
        <strain evidence="2 3">CBS 83171</strain>
    </source>
</reference>
<accession>A0ABR1VBQ7</accession>
<evidence type="ECO:0000313" key="3">
    <source>
        <dbReference type="Proteomes" id="UP001446871"/>
    </source>
</evidence>
<name>A0ABR1VBQ7_9PEZI</name>
<gene>
    <name evidence="2" type="ORF">PG996_006888</name>
</gene>
<dbReference type="Proteomes" id="UP001446871">
    <property type="component" value="Unassembled WGS sequence"/>
</dbReference>
<dbReference type="EMBL" id="JAQQWM010000004">
    <property type="protein sequence ID" value="KAK8067776.1"/>
    <property type="molecule type" value="Genomic_DNA"/>
</dbReference>
<evidence type="ECO:0000313" key="2">
    <source>
        <dbReference type="EMBL" id="KAK8067776.1"/>
    </source>
</evidence>
<comment type="caution">
    <text evidence="2">The sequence shown here is derived from an EMBL/GenBank/DDBJ whole genome shotgun (WGS) entry which is preliminary data.</text>
</comment>
<organism evidence="2 3">
    <name type="scientific">Apiospora saccharicola</name>
    <dbReference type="NCBI Taxonomy" id="335842"/>
    <lineage>
        <taxon>Eukaryota</taxon>
        <taxon>Fungi</taxon>
        <taxon>Dikarya</taxon>
        <taxon>Ascomycota</taxon>
        <taxon>Pezizomycotina</taxon>
        <taxon>Sordariomycetes</taxon>
        <taxon>Xylariomycetidae</taxon>
        <taxon>Amphisphaeriales</taxon>
        <taxon>Apiosporaceae</taxon>
        <taxon>Apiospora</taxon>
    </lineage>
</organism>
<proteinExistence type="predicted"/>
<evidence type="ECO:0000256" key="1">
    <source>
        <dbReference type="SAM" id="MobiDB-lite"/>
    </source>
</evidence>
<keyword evidence="3" id="KW-1185">Reference proteome</keyword>